<name>A0A1B2EDR0_9HYPH</name>
<dbReference type="KEGG" id="moc:BB934_07375"/>
<dbReference type="KEGG" id="moc:BB934_42830"/>
<keyword evidence="2" id="KW-0614">Plasmid</keyword>
<evidence type="ECO:0000313" key="2">
    <source>
        <dbReference type="EMBL" id="ANY84962.1"/>
    </source>
</evidence>
<reference evidence="1" key="1">
    <citation type="submission" date="2016-07" db="EMBL/GenBank/DDBJ databases">
        <title>Microvirga ossetica sp. nov. a new species of rhizobia isolated from root nodules of the legume species Vicia alpestris Steven originated from North Ossetia region in the Caucasus.</title>
        <authorList>
            <person name="Safronova V.I."/>
            <person name="Kuznetsova I.G."/>
            <person name="Sazanova A.L."/>
            <person name="Belimov A."/>
            <person name="Andronov E."/>
            <person name="Osledkin Y.S."/>
            <person name="Onishchuk O.P."/>
            <person name="Kurchak O.N."/>
            <person name="Shaposhnikov A.I."/>
            <person name="Willems A."/>
            <person name="Tikhonovich I.A."/>
        </authorList>
    </citation>
    <scope>NUCLEOTIDE SEQUENCE [LARGE SCALE GENOMIC DNA]</scope>
    <source>
        <strain evidence="1">V5/3M</strain>
        <plasmid evidence="2">unnamed4</plasmid>
    </source>
</reference>
<protein>
    <submittedName>
        <fullName evidence="1">GYD domain-containing protein</fullName>
    </submittedName>
</protein>
<proteinExistence type="predicted"/>
<sequence>MPIFISQGRYSQDAMRNMATTPEDRTEPVSKLIEAAGGKLLSYYVTFGEYDWLLVVEAPDARTVAAAVITAAAGGGVTDMKTTLAMTGAEAMQAFRAAGDLAKNFRSAGQAA</sequence>
<dbReference type="OrthoDB" id="165683at2"/>
<dbReference type="EMBL" id="CP016616">
    <property type="protein sequence ID" value="ANY78077.1"/>
    <property type="molecule type" value="Genomic_DNA"/>
</dbReference>
<evidence type="ECO:0000313" key="1">
    <source>
        <dbReference type="EMBL" id="ANY78077.1"/>
    </source>
</evidence>
<gene>
    <name evidence="1" type="ORF">BB934_07375</name>
    <name evidence="2" type="ORF">BB934_42830</name>
</gene>
<dbReference type="EMBL" id="CP016620">
    <property type="protein sequence ID" value="ANY84962.1"/>
    <property type="molecule type" value="Genomic_DNA"/>
</dbReference>
<dbReference type="Pfam" id="PF08734">
    <property type="entry name" value="GYD"/>
    <property type="match status" value="1"/>
</dbReference>
<dbReference type="InterPro" id="IPR014845">
    <property type="entry name" value="GYD/TTHA1554"/>
</dbReference>
<organism evidence="1">
    <name type="scientific">Microvirga ossetica</name>
    <dbReference type="NCBI Taxonomy" id="1882682"/>
    <lineage>
        <taxon>Bacteria</taxon>
        <taxon>Pseudomonadati</taxon>
        <taxon>Pseudomonadota</taxon>
        <taxon>Alphaproteobacteria</taxon>
        <taxon>Hyphomicrobiales</taxon>
        <taxon>Methylobacteriaceae</taxon>
        <taxon>Microvirga</taxon>
    </lineage>
</organism>
<dbReference type="RefSeq" id="WP_099509067.1">
    <property type="nucleotide sequence ID" value="NZ_CP016616.1"/>
</dbReference>
<accession>A0A1B2EDR0</accession>
<geneLocation type="plasmid" evidence="2">
    <name>unnamed4</name>
</geneLocation>
<dbReference type="AlphaFoldDB" id="A0A1B2EDR0"/>